<name>A0AAE0E8G7_9ROSI</name>
<dbReference type="Proteomes" id="UP001281410">
    <property type="component" value="Unassembled WGS sequence"/>
</dbReference>
<protein>
    <submittedName>
        <fullName evidence="1">Uncharacterized protein</fullName>
    </submittedName>
</protein>
<proteinExistence type="predicted"/>
<keyword evidence="2" id="KW-1185">Reference proteome</keyword>
<comment type="caution">
    <text evidence="1">The sequence shown here is derived from an EMBL/GenBank/DDBJ whole genome shotgun (WGS) entry which is preliminary data.</text>
</comment>
<dbReference type="EMBL" id="JANJYJ010000004">
    <property type="protein sequence ID" value="KAK3218467.1"/>
    <property type="molecule type" value="Genomic_DNA"/>
</dbReference>
<sequence>MRKALELIGLGASVRDDKRRVLVARSKLLFGSFNNDIGQFVALRNGLMLAKFYNLQVRFVEVNSRKVVDSLNSQVPPF</sequence>
<evidence type="ECO:0000313" key="1">
    <source>
        <dbReference type="EMBL" id="KAK3218467.1"/>
    </source>
</evidence>
<accession>A0AAE0E8G7</accession>
<evidence type="ECO:0000313" key="2">
    <source>
        <dbReference type="Proteomes" id="UP001281410"/>
    </source>
</evidence>
<dbReference type="AlphaFoldDB" id="A0AAE0E8G7"/>
<reference evidence="1" key="1">
    <citation type="journal article" date="2023" name="Plant J.">
        <title>Genome sequences and population genomics provide insights into the demographic history, inbreeding, and mutation load of two 'living fossil' tree species of Dipteronia.</title>
        <authorList>
            <person name="Feng Y."/>
            <person name="Comes H.P."/>
            <person name="Chen J."/>
            <person name="Zhu S."/>
            <person name="Lu R."/>
            <person name="Zhang X."/>
            <person name="Li P."/>
            <person name="Qiu J."/>
            <person name="Olsen K.M."/>
            <person name="Qiu Y."/>
        </authorList>
    </citation>
    <scope>NUCLEOTIDE SEQUENCE</scope>
    <source>
        <strain evidence="1">NBL</strain>
    </source>
</reference>
<organism evidence="1 2">
    <name type="scientific">Dipteronia sinensis</name>
    <dbReference type="NCBI Taxonomy" id="43782"/>
    <lineage>
        <taxon>Eukaryota</taxon>
        <taxon>Viridiplantae</taxon>
        <taxon>Streptophyta</taxon>
        <taxon>Embryophyta</taxon>
        <taxon>Tracheophyta</taxon>
        <taxon>Spermatophyta</taxon>
        <taxon>Magnoliopsida</taxon>
        <taxon>eudicotyledons</taxon>
        <taxon>Gunneridae</taxon>
        <taxon>Pentapetalae</taxon>
        <taxon>rosids</taxon>
        <taxon>malvids</taxon>
        <taxon>Sapindales</taxon>
        <taxon>Sapindaceae</taxon>
        <taxon>Hippocastanoideae</taxon>
        <taxon>Acereae</taxon>
        <taxon>Dipteronia</taxon>
    </lineage>
</organism>
<gene>
    <name evidence="1" type="ORF">Dsin_012437</name>
</gene>